<feature type="domain" description="Heterokaryon incompatibility" evidence="2">
    <location>
        <begin position="47"/>
        <end position="146"/>
    </location>
</feature>
<gene>
    <name evidence="3" type="ORF">VTL71DRAFT_3578</name>
</gene>
<comment type="caution">
    <text evidence="3">The sequence shown here is derived from an EMBL/GenBank/DDBJ whole genome shotgun (WGS) entry which is preliminary data.</text>
</comment>
<dbReference type="PANTHER" id="PTHR24148:SF73">
    <property type="entry name" value="HET DOMAIN PROTEIN (AFU_ORTHOLOGUE AFUA_8G01020)"/>
    <property type="match status" value="1"/>
</dbReference>
<dbReference type="InterPro" id="IPR052895">
    <property type="entry name" value="HetReg/Transcr_Mod"/>
</dbReference>
<feature type="compositionally biased region" description="Basic and acidic residues" evidence="1">
    <location>
        <begin position="180"/>
        <end position="192"/>
    </location>
</feature>
<dbReference type="InterPro" id="IPR010730">
    <property type="entry name" value="HET"/>
</dbReference>
<dbReference type="Proteomes" id="UP001595075">
    <property type="component" value="Unassembled WGS sequence"/>
</dbReference>
<protein>
    <recommendedName>
        <fullName evidence="2">Heterokaryon incompatibility domain-containing protein</fullName>
    </recommendedName>
</protein>
<feature type="compositionally biased region" description="Low complexity" evidence="1">
    <location>
        <begin position="374"/>
        <end position="385"/>
    </location>
</feature>
<organism evidence="3 4">
    <name type="scientific">Oculimacula yallundae</name>
    <dbReference type="NCBI Taxonomy" id="86028"/>
    <lineage>
        <taxon>Eukaryota</taxon>
        <taxon>Fungi</taxon>
        <taxon>Dikarya</taxon>
        <taxon>Ascomycota</taxon>
        <taxon>Pezizomycotina</taxon>
        <taxon>Leotiomycetes</taxon>
        <taxon>Helotiales</taxon>
        <taxon>Ploettnerulaceae</taxon>
        <taxon>Oculimacula</taxon>
    </lineage>
</organism>
<accession>A0ABR4C7K7</accession>
<feature type="region of interest" description="Disordered" evidence="1">
    <location>
        <begin position="157"/>
        <end position="192"/>
    </location>
</feature>
<sequence>MQYKPLDFQAFEFRLLRILPASNDDCSESSILRCSLFHSNLIEPLEFRALSYCWGDPSITKAIELDGQPFQVTTNLYSALRELRSQGYNVIWADAICINQNDIFERGLQVMRMGLIYSKCAEVLAWLGDWDHDVEGSNPLAQVAQFKPVGLTNHLRGDPNLSDVSTDCEDQSSNAPEFGSSDRRSSDREHDPYADEDEFFRTYFDRDATVRARPDCKPWITTKQEILEGIPAVLKAKEHPESTARKLDRLERRSRDLQNMFKKASEMIDERDLEPQDKPTSIRNVGRLENGQPTMSGAVQGHDRMYRPKKTPQATENDLLRNRHDDVNDASRYRMDAGSGRLMSSLGRLFKKSRGASVKSKPRAVHFVQPDVPSDSLSSTHSSASDWEPPLQAGHVVTKSKGKSKHSREPPALRPSKHFHAQDTKHRTAHEYPEELLFDDLKVSNKPGREELDRLLKLPRVMAVGGETVAGSTVVENALRLPHLPKIIEEWPPEIFRGRNKESVSLEPDNMYPYQEASANNASTSFVGPSSSSNIPKAKGKQPEIENDTRPRKMDLHFKQLLDFPFWKRVWIIQELSKGPQVLLMLGSIQATWAQLMLTFDRHRLEFSKADAATAGMITALKRFRQRERRNNQPRLFRALLLSRHSLSSDPRDKIYGILGLVQDGARLVPTPNYTQQPRIVFKDLTKQAYRAHPTVPWLVLAEPDQIRGKASMNSLDPSWQVNWSGLNPTEWGYAALMDRYRQETRNESRLDKRNTLLDSESLVCGGYFYDAVYSFSRGPDETETGLKTQAYSWSISREAFPEHPPVRRAALFHPAIFITLLWRQLTFLEHRHVLMRNQVGPKFGARFLSYIITTDNDDEDSLGTFLSDCPEALADLQGCRARMSWHRDTLLVPTADGELSLFQHAERFLGMENRPFLWQKASQMHYPPHLREKALLVILQSIEALSNGLRILDHYRMGIIATSAGAVLLSRGHVEKDDIICNMHGYNCILVLREWLDGFRYVGETSKKVGCGYCWDEGFGQSVGNNESAGCIESQIPSDDEEAGKYKERRFKIL</sequence>
<keyword evidence="4" id="KW-1185">Reference proteome</keyword>
<evidence type="ECO:0000256" key="1">
    <source>
        <dbReference type="SAM" id="MobiDB-lite"/>
    </source>
</evidence>
<dbReference type="Pfam" id="PF06985">
    <property type="entry name" value="HET"/>
    <property type="match status" value="1"/>
</dbReference>
<feature type="region of interest" description="Disordered" evidence="1">
    <location>
        <begin position="353"/>
        <end position="430"/>
    </location>
</feature>
<evidence type="ECO:0000313" key="4">
    <source>
        <dbReference type="Proteomes" id="UP001595075"/>
    </source>
</evidence>
<evidence type="ECO:0000259" key="2">
    <source>
        <dbReference type="Pfam" id="PF06985"/>
    </source>
</evidence>
<proteinExistence type="predicted"/>
<feature type="region of interest" description="Disordered" evidence="1">
    <location>
        <begin position="522"/>
        <end position="547"/>
    </location>
</feature>
<evidence type="ECO:0000313" key="3">
    <source>
        <dbReference type="EMBL" id="KAL2065908.1"/>
    </source>
</evidence>
<feature type="compositionally biased region" description="Basic residues" evidence="1">
    <location>
        <begin position="353"/>
        <end position="364"/>
    </location>
</feature>
<dbReference type="EMBL" id="JAZHXI010000012">
    <property type="protein sequence ID" value="KAL2065908.1"/>
    <property type="molecule type" value="Genomic_DNA"/>
</dbReference>
<name>A0ABR4C7K7_9HELO</name>
<feature type="compositionally biased region" description="Polar residues" evidence="1">
    <location>
        <begin position="522"/>
        <end position="535"/>
    </location>
</feature>
<dbReference type="PANTHER" id="PTHR24148">
    <property type="entry name" value="ANKYRIN REPEAT DOMAIN-CONTAINING PROTEIN 39 HOMOLOG-RELATED"/>
    <property type="match status" value="1"/>
</dbReference>
<reference evidence="3 4" key="1">
    <citation type="journal article" date="2024" name="Commun. Biol.">
        <title>Comparative genomic analysis of thermophilic fungi reveals convergent evolutionary adaptations and gene losses.</title>
        <authorList>
            <person name="Steindorff A.S."/>
            <person name="Aguilar-Pontes M.V."/>
            <person name="Robinson A.J."/>
            <person name="Andreopoulos B."/>
            <person name="LaButti K."/>
            <person name="Kuo A."/>
            <person name="Mondo S."/>
            <person name="Riley R."/>
            <person name="Otillar R."/>
            <person name="Haridas S."/>
            <person name="Lipzen A."/>
            <person name="Grimwood J."/>
            <person name="Schmutz J."/>
            <person name="Clum A."/>
            <person name="Reid I.D."/>
            <person name="Moisan M.C."/>
            <person name="Butler G."/>
            <person name="Nguyen T.T.M."/>
            <person name="Dewar K."/>
            <person name="Conant G."/>
            <person name="Drula E."/>
            <person name="Henrissat B."/>
            <person name="Hansel C."/>
            <person name="Singer S."/>
            <person name="Hutchinson M.I."/>
            <person name="de Vries R.P."/>
            <person name="Natvig D.O."/>
            <person name="Powell A.J."/>
            <person name="Tsang A."/>
            <person name="Grigoriev I.V."/>
        </authorList>
    </citation>
    <scope>NUCLEOTIDE SEQUENCE [LARGE SCALE GENOMIC DNA]</scope>
    <source>
        <strain evidence="3 4">CBS 494.80</strain>
    </source>
</reference>
<feature type="compositionally biased region" description="Basic and acidic residues" evidence="1">
    <location>
        <begin position="420"/>
        <end position="430"/>
    </location>
</feature>
<feature type="region of interest" description="Disordered" evidence="1">
    <location>
        <begin position="271"/>
        <end position="300"/>
    </location>
</feature>